<dbReference type="InterPro" id="IPR050281">
    <property type="entry name" value="Flavin_monoamine_oxidase"/>
</dbReference>
<dbReference type="SUPFAM" id="SSF54373">
    <property type="entry name" value="FAD-linked reductases, C-terminal domain"/>
    <property type="match status" value="1"/>
</dbReference>
<dbReference type="Gene3D" id="1.10.10.1620">
    <property type="match status" value="1"/>
</dbReference>
<dbReference type="InterPro" id="IPR036188">
    <property type="entry name" value="FAD/NAD-bd_sf"/>
</dbReference>
<evidence type="ECO:0000259" key="2">
    <source>
        <dbReference type="Pfam" id="PF01593"/>
    </source>
</evidence>
<evidence type="ECO:0000313" key="4">
    <source>
        <dbReference type="Proteomes" id="UP000714275"/>
    </source>
</evidence>
<evidence type="ECO:0000313" key="3">
    <source>
        <dbReference type="EMBL" id="KAG1769110.1"/>
    </source>
</evidence>
<dbReference type="OrthoDB" id="7777654at2759"/>
<feature type="domain" description="Amine oxidase" evidence="2">
    <location>
        <begin position="97"/>
        <end position="601"/>
    </location>
</feature>
<proteinExistence type="predicted"/>
<dbReference type="AlphaFoldDB" id="A0A9P7CXU2"/>
<accession>A0A9P7CXU2</accession>
<dbReference type="SUPFAM" id="SSF51905">
    <property type="entry name" value="FAD/NAD(P)-binding domain"/>
    <property type="match status" value="1"/>
</dbReference>
<dbReference type="Proteomes" id="UP000714275">
    <property type="component" value="Unassembled WGS sequence"/>
</dbReference>
<dbReference type="EMBL" id="JABBWD010000074">
    <property type="protein sequence ID" value="KAG1769110.1"/>
    <property type="molecule type" value="Genomic_DNA"/>
</dbReference>
<feature type="region of interest" description="Disordered" evidence="1">
    <location>
        <begin position="625"/>
        <end position="644"/>
    </location>
</feature>
<dbReference type="GO" id="GO:0001716">
    <property type="term" value="F:L-amino-acid oxidase activity"/>
    <property type="evidence" value="ECO:0007669"/>
    <property type="project" value="TreeGrafter"/>
</dbReference>
<organism evidence="3 4">
    <name type="scientific">Suillus placidus</name>
    <dbReference type="NCBI Taxonomy" id="48579"/>
    <lineage>
        <taxon>Eukaryota</taxon>
        <taxon>Fungi</taxon>
        <taxon>Dikarya</taxon>
        <taxon>Basidiomycota</taxon>
        <taxon>Agaricomycotina</taxon>
        <taxon>Agaricomycetes</taxon>
        <taxon>Agaricomycetidae</taxon>
        <taxon>Boletales</taxon>
        <taxon>Suillineae</taxon>
        <taxon>Suillaceae</taxon>
        <taxon>Suillus</taxon>
    </lineage>
</organism>
<dbReference type="InterPro" id="IPR002937">
    <property type="entry name" value="Amino_oxidase"/>
</dbReference>
<dbReference type="PANTHER" id="PTHR10742">
    <property type="entry name" value="FLAVIN MONOAMINE OXIDASE"/>
    <property type="match status" value="1"/>
</dbReference>
<comment type="caution">
    <text evidence="3">The sequence shown here is derived from an EMBL/GenBank/DDBJ whole genome shotgun (WGS) entry which is preliminary data.</text>
</comment>
<protein>
    <recommendedName>
        <fullName evidence="2">Amine oxidase domain-containing protein</fullName>
    </recommendedName>
</protein>
<name>A0A9P7CXU2_9AGAM</name>
<dbReference type="Pfam" id="PF01593">
    <property type="entry name" value="Amino_oxidase"/>
    <property type="match status" value="1"/>
</dbReference>
<keyword evidence="4" id="KW-1185">Reference proteome</keyword>
<gene>
    <name evidence="3" type="ORF">EV702DRAFT_1189117</name>
</gene>
<dbReference type="PANTHER" id="PTHR10742:SF342">
    <property type="entry name" value="AMINE OXIDASE"/>
    <property type="match status" value="1"/>
</dbReference>
<sequence>MANSAKSSPPSLGYDAYAHHGRNLIQAFDDELKDPETLPPTIPKQLIATKTYQGFTVTDISGSTVVDLAGIPDAVNYQTAADISPTNPVGILGAGPSGLYTALILQDLGIPYRIIEAQGKVGGRLFTYKFQDGTGSPYNYFDVGAMRFPKISSMQRVFNLFDYPPLNNGDISLKTKLKPFYFVGGGNNNTLFSYNGVTVRQNAMPPNDPFKAEQVIQDEVDSNPYIAVGVKAIMDDVIGPFATRLLDDLKTGGSEGWKYMKSFDHYSTRAYMQLKYIPSPSLGLPNNSLSTDVVNWCETFDKSTGWYDRALSETVLEAVAFGWHPGPDPPPTQWFCIDGGANEIAACMAKYILKNSNDAITFNSRVTAIGVKKDNSGMDVVTNNKDHHEFSHVISTIPLPVLRTIDLSQADLSPMQSNALRTLNYGPSIKIGMQFRTAWWTTGKDLSGNPLNIVGGQTYTDRPLRTVVYPSFGSVQAGTTTTLIASYCWTEDATRLGALIGKDDATLVELVLKELADLHNVDINDLRNQLIESKGWSWSHDPYTMGAFAFFGPGKFGNLYTSLNNPAAGGYLHFAGEAISVRHAWVEGALDSAWRAVDEMLIFPAFQSYRDRFFQNWGVNPEWLKQTPTNRRGGEPAPGAPQPQNDLVWEHIVLTHPELFKQ</sequence>
<reference evidence="3" key="1">
    <citation type="journal article" date="2020" name="New Phytol.">
        <title>Comparative genomics reveals dynamic genome evolution in host specialist ectomycorrhizal fungi.</title>
        <authorList>
            <person name="Lofgren L.A."/>
            <person name="Nguyen N.H."/>
            <person name="Vilgalys R."/>
            <person name="Ruytinx J."/>
            <person name="Liao H.L."/>
            <person name="Branco S."/>
            <person name="Kuo A."/>
            <person name="LaButti K."/>
            <person name="Lipzen A."/>
            <person name="Andreopoulos W."/>
            <person name="Pangilinan J."/>
            <person name="Riley R."/>
            <person name="Hundley H."/>
            <person name="Na H."/>
            <person name="Barry K."/>
            <person name="Grigoriev I.V."/>
            <person name="Stajich J.E."/>
            <person name="Kennedy P.G."/>
        </authorList>
    </citation>
    <scope>NUCLEOTIDE SEQUENCE</scope>
    <source>
        <strain evidence="3">DOB743</strain>
    </source>
</reference>
<dbReference type="Gene3D" id="3.50.50.60">
    <property type="entry name" value="FAD/NAD(P)-binding domain"/>
    <property type="match status" value="1"/>
</dbReference>
<evidence type="ECO:0000256" key="1">
    <source>
        <dbReference type="SAM" id="MobiDB-lite"/>
    </source>
</evidence>
<dbReference type="GO" id="GO:0009063">
    <property type="term" value="P:amino acid catabolic process"/>
    <property type="evidence" value="ECO:0007669"/>
    <property type="project" value="TreeGrafter"/>
</dbReference>
<dbReference type="Gene3D" id="3.90.660.10">
    <property type="match status" value="1"/>
</dbReference>